<evidence type="ECO:0000256" key="1">
    <source>
        <dbReference type="SAM" id="MobiDB-lite"/>
    </source>
</evidence>
<gene>
    <name evidence="2" type="ORF">yc1106_07768</name>
</gene>
<dbReference type="VEuPathDB" id="FungiDB:yc1106_07768"/>
<dbReference type="AlphaFoldDB" id="A0A9Q8ZFH6"/>
<organism evidence="2 3">
    <name type="scientific">Curvularia clavata</name>
    <dbReference type="NCBI Taxonomy" id="95742"/>
    <lineage>
        <taxon>Eukaryota</taxon>
        <taxon>Fungi</taxon>
        <taxon>Dikarya</taxon>
        <taxon>Ascomycota</taxon>
        <taxon>Pezizomycotina</taxon>
        <taxon>Dothideomycetes</taxon>
        <taxon>Pleosporomycetidae</taxon>
        <taxon>Pleosporales</taxon>
        <taxon>Pleosporineae</taxon>
        <taxon>Pleosporaceae</taxon>
        <taxon>Curvularia</taxon>
    </lineage>
</organism>
<dbReference type="InterPro" id="IPR008949">
    <property type="entry name" value="Isoprenoid_synthase_dom_sf"/>
</dbReference>
<dbReference type="OrthoDB" id="1731983at2759"/>
<evidence type="ECO:0000313" key="2">
    <source>
        <dbReference type="EMBL" id="USP80494.1"/>
    </source>
</evidence>
<dbReference type="EMBL" id="CP089279">
    <property type="protein sequence ID" value="USP80494.1"/>
    <property type="molecule type" value="Genomic_DNA"/>
</dbReference>
<proteinExistence type="predicted"/>
<dbReference type="Proteomes" id="UP001056012">
    <property type="component" value="Chromosome 6"/>
</dbReference>
<dbReference type="Gene3D" id="1.10.600.10">
    <property type="entry name" value="Farnesyl Diphosphate Synthase"/>
    <property type="match status" value="1"/>
</dbReference>
<sequence>MPLIRSRSKPNLRGTKEDIGPEESISFLPHKNLRDKSTHVSKVGSMPKIDSANSTLPENLLVEEDHGLLVLSELPTLENTWLVSNAEQTDLAVLIYRHYRAFQSPASLLNPEWTWKKATIEVVALRKAAPAIKEVEDTLLAMTAWFHFLCNIDDEIERMESLGRALVLERIIEALKATDLDKVNLTEHITPARGAVDIFKRLNIGLHHKVPLTTLERTADSTHSAVCSNITRQGRTIVNNITESGHERVFALAFNFIRQCKMVLSSQTISKVFAEVINCLEALKKEPDSQESMEMLSIEDYMQLRMRTIGLSPFFVILETTLVDIENEKIKALELGSNNDTKDLRGHRSTTGHSNDSSSFWTSLLHKKLCESIQRIAGLQNDIVGLSRDMENGEYLNLAVLLLKQRNQATKNQQAINKARATAVLMHNKEMQNLIINWADIQAAYHSTAVHIYAQSLVAFTRTHFTWATHAHRYRSKYTTISGIFSNAAKSTAIEGLRLKARVIQARHSLQKLITNQAT</sequence>
<feature type="compositionally biased region" description="Basic residues" evidence="1">
    <location>
        <begin position="1"/>
        <end position="10"/>
    </location>
</feature>
<dbReference type="SUPFAM" id="SSF48576">
    <property type="entry name" value="Terpenoid synthases"/>
    <property type="match status" value="1"/>
</dbReference>
<name>A0A9Q8ZFH6_CURCL</name>
<dbReference type="Pfam" id="PF19086">
    <property type="entry name" value="Terpene_syn_C_2"/>
    <property type="match status" value="1"/>
</dbReference>
<accession>A0A9Q8ZFH6</accession>
<evidence type="ECO:0000313" key="3">
    <source>
        <dbReference type="Proteomes" id="UP001056012"/>
    </source>
</evidence>
<feature type="region of interest" description="Disordered" evidence="1">
    <location>
        <begin position="1"/>
        <end position="25"/>
    </location>
</feature>
<protein>
    <submittedName>
        <fullName evidence="2">Uncharacterized protein</fullName>
    </submittedName>
</protein>
<reference evidence="2" key="1">
    <citation type="submission" date="2021-12" db="EMBL/GenBank/DDBJ databases">
        <title>Curvularia clavata genome.</title>
        <authorList>
            <person name="Cao Y."/>
        </authorList>
    </citation>
    <scope>NUCLEOTIDE SEQUENCE</scope>
    <source>
        <strain evidence="2">Yc1106</strain>
    </source>
</reference>
<keyword evidence="3" id="KW-1185">Reference proteome</keyword>